<dbReference type="GO" id="GO:0004519">
    <property type="term" value="F:endonuclease activity"/>
    <property type="evidence" value="ECO:0007669"/>
    <property type="project" value="UniProtKB-KW"/>
</dbReference>
<keyword evidence="4" id="KW-0479">Metal-binding</keyword>
<reference evidence="8 9" key="1">
    <citation type="journal article" date="2016" name="Nat. Commun.">
        <title>Thousands of microbial genomes shed light on interconnected biogeochemical processes in an aquifer system.</title>
        <authorList>
            <person name="Anantharaman K."/>
            <person name="Brown C.T."/>
            <person name="Hug L.A."/>
            <person name="Sharon I."/>
            <person name="Castelle C.J."/>
            <person name="Probst A.J."/>
            <person name="Thomas B.C."/>
            <person name="Singh A."/>
            <person name="Wilkins M.J."/>
            <person name="Karaoz U."/>
            <person name="Brodie E.L."/>
            <person name="Williams K.H."/>
            <person name="Hubbard S.S."/>
            <person name="Banfield J.F."/>
        </authorList>
    </citation>
    <scope>NUCLEOTIDE SEQUENCE [LARGE SCALE GENOMIC DNA]</scope>
</reference>
<dbReference type="GO" id="GO:0006364">
    <property type="term" value="P:rRNA processing"/>
    <property type="evidence" value="ECO:0007669"/>
    <property type="project" value="InterPro"/>
</dbReference>
<dbReference type="PANTHER" id="PTHR46986:SF1">
    <property type="entry name" value="ENDORIBONUCLEASE YBEY, CHLOROPLASTIC"/>
    <property type="match status" value="1"/>
</dbReference>
<dbReference type="InterPro" id="IPR023091">
    <property type="entry name" value="MetalPrtase_cat_dom_sf_prd"/>
</dbReference>
<organism evidence="8 9">
    <name type="scientific">Candidatus Gottesmanbacteria bacterium RBG_13_37_7</name>
    <dbReference type="NCBI Taxonomy" id="1798369"/>
    <lineage>
        <taxon>Bacteria</taxon>
        <taxon>Candidatus Gottesmaniibacteriota</taxon>
    </lineage>
</organism>
<keyword evidence="3" id="KW-0540">Nuclease</keyword>
<gene>
    <name evidence="8" type="ORF">A2Y99_00695</name>
</gene>
<comment type="cofactor">
    <cofactor evidence="1">
        <name>Zn(2+)</name>
        <dbReference type="ChEBI" id="CHEBI:29105"/>
    </cofactor>
</comment>
<protein>
    <submittedName>
        <fullName evidence="8">rRNA maturation RNase YbeY</fullName>
    </submittedName>
</protein>
<dbReference type="Proteomes" id="UP000178230">
    <property type="component" value="Unassembled WGS sequence"/>
</dbReference>
<evidence type="ECO:0000256" key="4">
    <source>
        <dbReference type="ARBA" id="ARBA00022723"/>
    </source>
</evidence>
<dbReference type="AlphaFoldDB" id="A0A1F5YH21"/>
<dbReference type="PANTHER" id="PTHR46986">
    <property type="entry name" value="ENDORIBONUCLEASE YBEY, CHLOROPLASTIC"/>
    <property type="match status" value="1"/>
</dbReference>
<dbReference type="GO" id="GO:0046872">
    <property type="term" value="F:metal ion binding"/>
    <property type="evidence" value="ECO:0007669"/>
    <property type="project" value="UniProtKB-KW"/>
</dbReference>
<dbReference type="SUPFAM" id="SSF55486">
    <property type="entry name" value="Metalloproteases ('zincins'), catalytic domain"/>
    <property type="match status" value="1"/>
</dbReference>
<dbReference type="GO" id="GO:0004222">
    <property type="term" value="F:metalloendopeptidase activity"/>
    <property type="evidence" value="ECO:0007669"/>
    <property type="project" value="InterPro"/>
</dbReference>
<evidence type="ECO:0000256" key="3">
    <source>
        <dbReference type="ARBA" id="ARBA00022722"/>
    </source>
</evidence>
<evidence type="ECO:0000313" key="9">
    <source>
        <dbReference type="Proteomes" id="UP000178230"/>
    </source>
</evidence>
<sequence length="130" mass="14964">MPIILIKTDSHHKINRKRIKKTIEGYLSKKRANGKIEVSVNIVGDRMMKILNTKYRTMEETTPVLTFPQYSQNREKPFVSSPDDVLRLGDIVISYPQAINIAQEENKLVDDVVDELIEHGMSQLFGNNHE</sequence>
<accession>A0A1F5YH21</accession>
<keyword evidence="6" id="KW-0378">Hydrolase</keyword>
<proteinExistence type="inferred from homology"/>
<dbReference type="Pfam" id="PF02130">
    <property type="entry name" value="YbeY"/>
    <property type="match status" value="1"/>
</dbReference>
<comment type="caution">
    <text evidence="8">The sequence shown here is derived from an EMBL/GenBank/DDBJ whole genome shotgun (WGS) entry which is preliminary data.</text>
</comment>
<evidence type="ECO:0000256" key="7">
    <source>
        <dbReference type="ARBA" id="ARBA00022833"/>
    </source>
</evidence>
<keyword evidence="5" id="KW-0255">Endonuclease</keyword>
<dbReference type="InterPro" id="IPR002036">
    <property type="entry name" value="YbeY"/>
</dbReference>
<name>A0A1F5YH21_9BACT</name>
<evidence type="ECO:0000256" key="6">
    <source>
        <dbReference type="ARBA" id="ARBA00022801"/>
    </source>
</evidence>
<evidence type="ECO:0000256" key="2">
    <source>
        <dbReference type="ARBA" id="ARBA00010875"/>
    </source>
</evidence>
<evidence type="ECO:0000256" key="1">
    <source>
        <dbReference type="ARBA" id="ARBA00001947"/>
    </source>
</evidence>
<evidence type="ECO:0000313" key="8">
    <source>
        <dbReference type="EMBL" id="OGF99151.1"/>
    </source>
</evidence>
<evidence type="ECO:0000256" key="5">
    <source>
        <dbReference type="ARBA" id="ARBA00022759"/>
    </source>
</evidence>
<keyword evidence="7" id="KW-0862">Zinc</keyword>
<dbReference type="NCBIfam" id="TIGR00043">
    <property type="entry name" value="rRNA maturation RNase YbeY"/>
    <property type="match status" value="1"/>
</dbReference>
<dbReference type="EMBL" id="MFIY01000070">
    <property type="protein sequence ID" value="OGF99151.1"/>
    <property type="molecule type" value="Genomic_DNA"/>
</dbReference>
<comment type="similarity">
    <text evidence="2">Belongs to the endoribonuclease YbeY family.</text>
</comment>
<dbReference type="Gene3D" id="3.40.390.30">
    <property type="entry name" value="Metalloproteases ('zincins'), catalytic domain"/>
    <property type="match status" value="1"/>
</dbReference>